<feature type="transmembrane region" description="Helical" evidence="2">
    <location>
        <begin position="148"/>
        <end position="166"/>
    </location>
</feature>
<keyword evidence="2" id="KW-0472">Membrane</keyword>
<dbReference type="Pfam" id="PF25276">
    <property type="entry name" value="DUF7870"/>
    <property type="match status" value="1"/>
</dbReference>
<proteinExistence type="predicted"/>
<organism evidence="4 5">
    <name type="scientific">Panicum miliaceum</name>
    <name type="common">Proso millet</name>
    <name type="synonym">Broomcorn millet</name>
    <dbReference type="NCBI Taxonomy" id="4540"/>
    <lineage>
        <taxon>Eukaryota</taxon>
        <taxon>Viridiplantae</taxon>
        <taxon>Streptophyta</taxon>
        <taxon>Embryophyta</taxon>
        <taxon>Tracheophyta</taxon>
        <taxon>Spermatophyta</taxon>
        <taxon>Magnoliopsida</taxon>
        <taxon>Liliopsida</taxon>
        <taxon>Poales</taxon>
        <taxon>Poaceae</taxon>
        <taxon>PACMAD clade</taxon>
        <taxon>Panicoideae</taxon>
        <taxon>Panicodae</taxon>
        <taxon>Paniceae</taxon>
        <taxon>Panicinae</taxon>
        <taxon>Panicum</taxon>
        <taxon>Panicum sect. Panicum</taxon>
    </lineage>
</organism>
<dbReference type="OrthoDB" id="1919622at2759"/>
<dbReference type="AlphaFoldDB" id="A0A3L6QS48"/>
<evidence type="ECO:0000259" key="3">
    <source>
        <dbReference type="Pfam" id="PF25276"/>
    </source>
</evidence>
<feature type="transmembrane region" description="Helical" evidence="2">
    <location>
        <begin position="48"/>
        <end position="67"/>
    </location>
</feature>
<accession>A0A3L6QS48</accession>
<evidence type="ECO:0000313" key="4">
    <source>
        <dbReference type="EMBL" id="RLM86640.1"/>
    </source>
</evidence>
<sequence>MDPRRTDELMLLCLRCRSTRVALVGGNHTAAALPASAPANPAPAGVSLLPFAVSLLFPCAVLFLGIASCSELCPRLGSHEDSGENDGCQQWRASPAALLGWRIEWEEIARNFGSERRIHEPTTQPRSSGRSVFHQYVLIMVSGRSANMLLLTVLVLSIASLSLALANGGDLQLPILLAELKDHGYLRHGGRAVFLGDAASWLPFLERNHIAPVSSVQLRAIPDGSVDFVVRHGDGVEFGLLDRVLKAPGRAEEDVLAGLEGVLLEPPQKRHVVRRLRPKYLPELTGDSLEGYRRRVFIDITPAPGSGAASWFKKHYPRGRYEFESVRLTAAAGAQSAAAASGIGDWLEGNMREEDYVVVKAGVEAAEEMLRQGAAVVRRVDELFLDCGEGDGATSNSGRRPYWTLAMPGPLRTPTRSGRRRARCTNGGAACSSEEKEKRELKMIRVQKQRVQP</sequence>
<dbReference type="InterPro" id="IPR057192">
    <property type="entry name" value="DUF7870"/>
</dbReference>
<comment type="caution">
    <text evidence="4">The sequence shown here is derived from an EMBL/GenBank/DDBJ whole genome shotgun (WGS) entry which is preliminary data.</text>
</comment>
<keyword evidence="2" id="KW-1133">Transmembrane helix</keyword>
<dbReference type="PANTHER" id="PTHR33597:SF11">
    <property type="entry name" value="OS07G0620600 PROTEIN"/>
    <property type="match status" value="1"/>
</dbReference>
<evidence type="ECO:0000313" key="5">
    <source>
        <dbReference type="Proteomes" id="UP000275267"/>
    </source>
</evidence>
<name>A0A3L6QS48_PANMI</name>
<dbReference type="Proteomes" id="UP000275267">
    <property type="component" value="Unassembled WGS sequence"/>
</dbReference>
<feature type="domain" description="DUF7870" evidence="3">
    <location>
        <begin position="256"/>
        <end position="412"/>
    </location>
</feature>
<keyword evidence="2" id="KW-0812">Transmembrane</keyword>
<feature type="compositionally biased region" description="Basic and acidic residues" evidence="1">
    <location>
        <begin position="433"/>
        <end position="443"/>
    </location>
</feature>
<feature type="region of interest" description="Disordered" evidence="1">
    <location>
        <begin position="409"/>
        <end position="453"/>
    </location>
</feature>
<dbReference type="EMBL" id="PQIB02000011">
    <property type="protein sequence ID" value="RLM86640.1"/>
    <property type="molecule type" value="Genomic_DNA"/>
</dbReference>
<protein>
    <recommendedName>
        <fullName evidence="3">DUF7870 domain-containing protein</fullName>
    </recommendedName>
</protein>
<reference evidence="5" key="1">
    <citation type="journal article" date="2019" name="Nat. Commun.">
        <title>The genome of broomcorn millet.</title>
        <authorList>
            <person name="Zou C."/>
            <person name="Miki D."/>
            <person name="Li D."/>
            <person name="Tang Q."/>
            <person name="Xiao L."/>
            <person name="Rajput S."/>
            <person name="Deng P."/>
            <person name="Jia W."/>
            <person name="Huang R."/>
            <person name="Zhang M."/>
            <person name="Sun Y."/>
            <person name="Hu J."/>
            <person name="Fu X."/>
            <person name="Schnable P.S."/>
            <person name="Li F."/>
            <person name="Zhang H."/>
            <person name="Feng B."/>
            <person name="Zhu X."/>
            <person name="Liu R."/>
            <person name="Schnable J.C."/>
            <person name="Zhu J.-K."/>
            <person name="Zhang H."/>
        </authorList>
    </citation>
    <scope>NUCLEOTIDE SEQUENCE [LARGE SCALE GENOMIC DNA]</scope>
</reference>
<dbReference type="PANTHER" id="PTHR33597">
    <property type="entry name" value="OS02G0760400 PROTEIN"/>
    <property type="match status" value="1"/>
</dbReference>
<keyword evidence="5" id="KW-1185">Reference proteome</keyword>
<dbReference type="STRING" id="4540.A0A3L6QS48"/>
<evidence type="ECO:0000256" key="2">
    <source>
        <dbReference type="SAM" id="Phobius"/>
    </source>
</evidence>
<evidence type="ECO:0000256" key="1">
    <source>
        <dbReference type="SAM" id="MobiDB-lite"/>
    </source>
</evidence>
<gene>
    <name evidence="4" type="ORF">C2845_PM04G28080</name>
</gene>